<evidence type="ECO:0000256" key="1">
    <source>
        <dbReference type="PROSITE-ProRule" id="PRU00259"/>
    </source>
</evidence>
<dbReference type="InterPro" id="IPR011989">
    <property type="entry name" value="ARM-like"/>
</dbReference>
<sequence>MAETAEIDQLVARAKAGGGIEPLVALLTAGSEKTKENAARALKSLAYGNADNKVRIAKAGAIEPLVALVHTGSDEAKDYAKVALSNLAFQNEAIEKDIVTSRQPRQENAACALKYLAYGDADNKVRIAKAAKAGAIEPLVALLTAGSEKDKENAACALKYLAYGDADNKVRIAKAGAIEPLVALVHTGSDEAKGYAKVALSNLAFQNEAIEKDIEAAKARSSKAKPAEQALTVPSVPSAPSASSVALPSGKGARVAMFSARFDGGQVEKTFREVHRILRENRYDVMMVEADSGENFGDMTTAYLGRLQREKGIMLSVCTEHYGEKTASAYSSFKELKFALDYEADITVVPLRVEDIYPPRPGGGPKHQHDPAYLAQSYVVSVFKPSLVFEDCRGKPAAEIAAVIAKRLRKETVSTASPSGSGCQAAR</sequence>
<reference evidence="2" key="1">
    <citation type="submission" date="2021-02" db="EMBL/GenBank/DDBJ databases">
        <authorList>
            <person name="Dougan E. K."/>
            <person name="Rhodes N."/>
            <person name="Thang M."/>
            <person name="Chan C."/>
        </authorList>
    </citation>
    <scope>NUCLEOTIDE SEQUENCE</scope>
</reference>
<dbReference type="PANTHER" id="PTHR23315">
    <property type="entry name" value="U BOX DOMAIN-CONTAINING"/>
    <property type="match status" value="1"/>
</dbReference>
<feature type="repeat" description="ARM" evidence="1">
    <location>
        <begin position="134"/>
        <end position="176"/>
    </location>
</feature>
<dbReference type="Gene3D" id="1.25.10.10">
    <property type="entry name" value="Leucine-rich Repeat Variant"/>
    <property type="match status" value="2"/>
</dbReference>
<keyword evidence="3" id="KW-1185">Reference proteome</keyword>
<dbReference type="EMBL" id="CAJNDS010000088">
    <property type="protein sequence ID" value="CAE6950889.1"/>
    <property type="molecule type" value="Genomic_DNA"/>
</dbReference>
<proteinExistence type="predicted"/>
<accession>A0A812HH79</accession>
<dbReference type="Pfam" id="PF00514">
    <property type="entry name" value="Arm"/>
    <property type="match status" value="2"/>
</dbReference>
<dbReference type="AlphaFoldDB" id="A0A812HH79"/>
<dbReference type="SUPFAM" id="SSF48371">
    <property type="entry name" value="ARM repeat"/>
    <property type="match status" value="1"/>
</dbReference>
<comment type="caution">
    <text evidence="2">The sequence shown here is derived from an EMBL/GenBank/DDBJ whole genome shotgun (WGS) entry which is preliminary data.</text>
</comment>
<evidence type="ECO:0000313" key="2">
    <source>
        <dbReference type="EMBL" id="CAE6950889.1"/>
    </source>
</evidence>
<dbReference type="Proteomes" id="UP000604046">
    <property type="component" value="Unassembled WGS sequence"/>
</dbReference>
<evidence type="ECO:0000313" key="3">
    <source>
        <dbReference type="Proteomes" id="UP000604046"/>
    </source>
</evidence>
<dbReference type="OrthoDB" id="206755at2759"/>
<dbReference type="InterPro" id="IPR016024">
    <property type="entry name" value="ARM-type_fold"/>
</dbReference>
<dbReference type="InterPro" id="IPR000225">
    <property type="entry name" value="Armadillo"/>
</dbReference>
<gene>
    <name evidence="2" type="primary">PUB4</name>
    <name evidence="2" type="ORF">SNAT2548_LOCUS1569</name>
</gene>
<dbReference type="SMART" id="SM00185">
    <property type="entry name" value="ARM"/>
    <property type="match status" value="4"/>
</dbReference>
<protein>
    <submittedName>
        <fullName evidence="2">PUB4 protein</fullName>
    </submittedName>
</protein>
<organism evidence="2 3">
    <name type="scientific">Symbiodinium natans</name>
    <dbReference type="NCBI Taxonomy" id="878477"/>
    <lineage>
        <taxon>Eukaryota</taxon>
        <taxon>Sar</taxon>
        <taxon>Alveolata</taxon>
        <taxon>Dinophyceae</taxon>
        <taxon>Suessiales</taxon>
        <taxon>Symbiodiniaceae</taxon>
        <taxon>Symbiodinium</taxon>
    </lineage>
</organism>
<name>A0A812HH79_9DINO</name>
<dbReference type="PANTHER" id="PTHR23315:SF7">
    <property type="entry name" value="U-BOX DOMAIN-CONTAINING PROTEIN 4"/>
    <property type="match status" value="1"/>
</dbReference>
<dbReference type="PROSITE" id="PS50176">
    <property type="entry name" value="ARM_REPEAT"/>
    <property type="match status" value="2"/>
</dbReference>
<feature type="repeat" description="ARM" evidence="1">
    <location>
        <begin position="18"/>
        <end position="60"/>
    </location>
</feature>